<dbReference type="PANTHER" id="PTHR10383:SF23">
    <property type="entry name" value="SERINC-DOMAIN CONTAINING SERINE AND SPHINGOLIPID BIOSYNTHESIS PROTEIN"/>
    <property type="match status" value="1"/>
</dbReference>
<dbReference type="Proteomes" id="UP000015453">
    <property type="component" value="Unassembled WGS sequence"/>
</dbReference>
<comment type="caution">
    <text evidence="7">The sequence shown here is derived from an EMBL/GenBank/DDBJ whole genome shotgun (WGS) entry which is preliminary data.</text>
</comment>
<dbReference type="InterPro" id="IPR005016">
    <property type="entry name" value="TDE1/TMS"/>
</dbReference>
<evidence type="ECO:0000256" key="3">
    <source>
        <dbReference type="ARBA" id="ARBA00022692"/>
    </source>
</evidence>
<evidence type="ECO:0000256" key="6">
    <source>
        <dbReference type="SAM" id="Phobius"/>
    </source>
</evidence>
<accession>S8D654</accession>
<dbReference type="PANTHER" id="PTHR10383">
    <property type="entry name" value="SERINE INCORPORATOR"/>
    <property type="match status" value="1"/>
</dbReference>
<sequence>KDDESVAGDETESTKIEFSVDFRRKRESLRARYVYGSIFFIANVIAWLFRDYGHKILPVFPYSKACGSEGQECYDTMGVLRLSFGCFIFFSIMFLTTCFTRNLRDRRSGWHSGCWSGKFFLLLLSFTVPFFVPSFYVLLYGEVARVGAGVFLILQLISVIEFITWWNNYWMSDKTR</sequence>
<gene>
    <name evidence="7" type="ORF">M569_16673</name>
</gene>
<dbReference type="AlphaFoldDB" id="S8D654"/>
<organism evidence="7 8">
    <name type="scientific">Genlisea aurea</name>
    <dbReference type="NCBI Taxonomy" id="192259"/>
    <lineage>
        <taxon>Eukaryota</taxon>
        <taxon>Viridiplantae</taxon>
        <taxon>Streptophyta</taxon>
        <taxon>Embryophyta</taxon>
        <taxon>Tracheophyta</taxon>
        <taxon>Spermatophyta</taxon>
        <taxon>Magnoliopsida</taxon>
        <taxon>eudicotyledons</taxon>
        <taxon>Gunneridae</taxon>
        <taxon>Pentapetalae</taxon>
        <taxon>asterids</taxon>
        <taxon>lamiids</taxon>
        <taxon>Lamiales</taxon>
        <taxon>Lentibulariaceae</taxon>
        <taxon>Genlisea</taxon>
    </lineage>
</organism>
<keyword evidence="5 6" id="KW-0472">Membrane</keyword>
<feature type="transmembrane region" description="Helical" evidence="6">
    <location>
        <begin position="79"/>
        <end position="99"/>
    </location>
</feature>
<feature type="non-terminal residue" evidence="7">
    <location>
        <position position="1"/>
    </location>
</feature>
<evidence type="ECO:0000313" key="8">
    <source>
        <dbReference type="Proteomes" id="UP000015453"/>
    </source>
</evidence>
<proteinExistence type="inferred from homology"/>
<keyword evidence="8" id="KW-1185">Reference proteome</keyword>
<dbReference type="Pfam" id="PF03348">
    <property type="entry name" value="Serinc"/>
    <property type="match status" value="1"/>
</dbReference>
<keyword evidence="4 6" id="KW-1133">Transmembrane helix</keyword>
<evidence type="ECO:0000313" key="7">
    <source>
        <dbReference type="EMBL" id="EPS58143.1"/>
    </source>
</evidence>
<evidence type="ECO:0000256" key="4">
    <source>
        <dbReference type="ARBA" id="ARBA00022989"/>
    </source>
</evidence>
<feature type="non-terminal residue" evidence="7">
    <location>
        <position position="176"/>
    </location>
</feature>
<evidence type="ECO:0000256" key="2">
    <source>
        <dbReference type="ARBA" id="ARBA00006665"/>
    </source>
</evidence>
<feature type="transmembrane region" description="Helical" evidence="6">
    <location>
        <begin position="146"/>
        <end position="166"/>
    </location>
</feature>
<reference evidence="7 8" key="1">
    <citation type="journal article" date="2013" name="BMC Genomics">
        <title>The miniature genome of a carnivorous plant Genlisea aurea contains a low number of genes and short non-coding sequences.</title>
        <authorList>
            <person name="Leushkin E.V."/>
            <person name="Sutormin R.A."/>
            <person name="Nabieva E.R."/>
            <person name="Penin A.A."/>
            <person name="Kondrashov A.S."/>
            <person name="Logacheva M.D."/>
        </authorList>
    </citation>
    <scope>NUCLEOTIDE SEQUENCE [LARGE SCALE GENOMIC DNA]</scope>
</reference>
<evidence type="ECO:0000256" key="5">
    <source>
        <dbReference type="ARBA" id="ARBA00023136"/>
    </source>
</evidence>
<comment type="similarity">
    <text evidence="2">Belongs to the TDE1 family.</text>
</comment>
<dbReference type="OrthoDB" id="5963193at2759"/>
<feature type="transmembrane region" description="Helical" evidence="6">
    <location>
        <begin position="119"/>
        <end position="140"/>
    </location>
</feature>
<keyword evidence="3 6" id="KW-0812">Transmembrane</keyword>
<dbReference type="GO" id="GO:0016020">
    <property type="term" value="C:membrane"/>
    <property type="evidence" value="ECO:0007669"/>
    <property type="project" value="UniProtKB-SubCell"/>
</dbReference>
<protein>
    <submittedName>
        <fullName evidence="7">Uncharacterized protein</fullName>
    </submittedName>
</protein>
<comment type="subcellular location">
    <subcellularLocation>
        <location evidence="1">Membrane</location>
        <topology evidence="1">Multi-pass membrane protein</topology>
    </subcellularLocation>
</comment>
<dbReference type="EMBL" id="AUSU01009498">
    <property type="protein sequence ID" value="EPS58143.1"/>
    <property type="molecule type" value="Genomic_DNA"/>
</dbReference>
<feature type="transmembrane region" description="Helical" evidence="6">
    <location>
        <begin position="33"/>
        <end position="49"/>
    </location>
</feature>
<evidence type="ECO:0000256" key="1">
    <source>
        <dbReference type="ARBA" id="ARBA00004141"/>
    </source>
</evidence>
<name>S8D654_9LAMI</name>